<sequence length="59" mass="6203">MLRWVIGIAVLLAALGLVARVLQLGVSLALLGVALVAGVIGVVMGLITWMQRRNPPDAR</sequence>
<comment type="caution">
    <text evidence="2">The sequence shown here is derived from an EMBL/GenBank/DDBJ whole genome shotgun (WGS) entry which is preliminary data.</text>
</comment>
<keyword evidence="3" id="KW-1185">Reference proteome</keyword>
<name>A0ABX1F581_9PROT</name>
<evidence type="ECO:0000313" key="3">
    <source>
        <dbReference type="Proteomes" id="UP000765160"/>
    </source>
</evidence>
<protein>
    <submittedName>
        <fullName evidence="2">Uncharacterized protein</fullName>
    </submittedName>
</protein>
<organism evidence="2 3">
    <name type="scientific">Falsiroseomonas frigidaquae</name>
    <dbReference type="NCBI Taxonomy" id="487318"/>
    <lineage>
        <taxon>Bacteria</taxon>
        <taxon>Pseudomonadati</taxon>
        <taxon>Pseudomonadota</taxon>
        <taxon>Alphaproteobacteria</taxon>
        <taxon>Acetobacterales</taxon>
        <taxon>Roseomonadaceae</taxon>
        <taxon>Falsiroseomonas</taxon>
    </lineage>
</organism>
<keyword evidence="1" id="KW-1133">Transmembrane helix</keyword>
<gene>
    <name evidence="2" type="ORF">HB662_22280</name>
</gene>
<reference evidence="2 3" key="1">
    <citation type="submission" date="2020-03" db="EMBL/GenBank/DDBJ databases">
        <title>Roseomonas selenitidurans sp. nov. isolated from soil.</title>
        <authorList>
            <person name="Liu H."/>
        </authorList>
    </citation>
    <scope>NUCLEOTIDE SEQUENCE [LARGE SCALE GENOMIC DNA]</scope>
    <source>
        <strain evidence="2 3">JCM 15073</strain>
    </source>
</reference>
<keyword evidence="1" id="KW-0812">Transmembrane</keyword>
<proteinExistence type="predicted"/>
<keyword evidence="1" id="KW-0472">Membrane</keyword>
<accession>A0ABX1F581</accession>
<dbReference type="RefSeq" id="WP_168052909.1">
    <property type="nucleotide sequence ID" value="NZ_JAATJR010000006.1"/>
</dbReference>
<evidence type="ECO:0000313" key="2">
    <source>
        <dbReference type="EMBL" id="NKE47523.1"/>
    </source>
</evidence>
<dbReference type="Proteomes" id="UP000765160">
    <property type="component" value="Unassembled WGS sequence"/>
</dbReference>
<feature type="transmembrane region" description="Helical" evidence="1">
    <location>
        <begin position="29"/>
        <end position="49"/>
    </location>
</feature>
<evidence type="ECO:0000256" key="1">
    <source>
        <dbReference type="SAM" id="Phobius"/>
    </source>
</evidence>
<dbReference type="EMBL" id="JAAVTX010000006">
    <property type="protein sequence ID" value="NKE47523.1"/>
    <property type="molecule type" value="Genomic_DNA"/>
</dbReference>